<gene>
    <name evidence="2" type="ORF">DFR50_11496</name>
</gene>
<dbReference type="AlphaFoldDB" id="A0A366FDU7"/>
<reference evidence="2 3" key="1">
    <citation type="submission" date="2018-06" db="EMBL/GenBank/DDBJ databases">
        <title>Genomic Encyclopedia of Type Strains, Phase IV (KMG-IV): sequencing the most valuable type-strain genomes for metagenomic binning, comparative biology and taxonomic classification.</title>
        <authorList>
            <person name="Goeker M."/>
        </authorList>
    </citation>
    <scope>NUCLEOTIDE SEQUENCE [LARGE SCALE GENOMIC DNA]</scope>
    <source>
        <strain evidence="2 3">DSM 24875</strain>
    </source>
</reference>
<feature type="transmembrane region" description="Helical" evidence="1">
    <location>
        <begin position="53"/>
        <end position="72"/>
    </location>
</feature>
<proteinExistence type="predicted"/>
<organism evidence="2 3">
    <name type="scientific">Roseiarcus fermentans</name>
    <dbReference type="NCBI Taxonomy" id="1473586"/>
    <lineage>
        <taxon>Bacteria</taxon>
        <taxon>Pseudomonadati</taxon>
        <taxon>Pseudomonadota</taxon>
        <taxon>Alphaproteobacteria</taxon>
        <taxon>Hyphomicrobiales</taxon>
        <taxon>Roseiarcaceae</taxon>
        <taxon>Roseiarcus</taxon>
    </lineage>
</organism>
<dbReference type="EMBL" id="QNRK01000014">
    <property type="protein sequence ID" value="RBP12266.1"/>
    <property type="molecule type" value="Genomic_DNA"/>
</dbReference>
<feature type="transmembrane region" description="Helical" evidence="1">
    <location>
        <begin position="12"/>
        <end position="33"/>
    </location>
</feature>
<keyword evidence="1" id="KW-0812">Transmembrane</keyword>
<dbReference type="Proteomes" id="UP000253529">
    <property type="component" value="Unassembled WGS sequence"/>
</dbReference>
<comment type="caution">
    <text evidence="2">The sequence shown here is derived from an EMBL/GenBank/DDBJ whole genome shotgun (WGS) entry which is preliminary data.</text>
</comment>
<keyword evidence="1" id="KW-1133">Transmembrane helix</keyword>
<evidence type="ECO:0000313" key="2">
    <source>
        <dbReference type="EMBL" id="RBP12266.1"/>
    </source>
</evidence>
<keyword evidence="1" id="KW-0472">Membrane</keyword>
<feature type="transmembrane region" description="Helical" evidence="1">
    <location>
        <begin position="79"/>
        <end position="102"/>
    </location>
</feature>
<feature type="transmembrane region" description="Helical" evidence="1">
    <location>
        <begin position="114"/>
        <end position="134"/>
    </location>
</feature>
<dbReference type="OrthoDB" id="7158585at2"/>
<evidence type="ECO:0000313" key="3">
    <source>
        <dbReference type="Proteomes" id="UP000253529"/>
    </source>
</evidence>
<evidence type="ECO:0000256" key="1">
    <source>
        <dbReference type="SAM" id="Phobius"/>
    </source>
</evidence>
<protein>
    <submittedName>
        <fullName evidence="2">Uncharacterized protein</fullName>
    </submittedName>
</protein>
<accession>A0A366FDU7</accession>
<dbReference type="RefSeq" id="WP_147262767.1">
    <property type="nucleotide sequence ID" value="NZ_QNRK01000014.1"/>
</dbReference>
<name>A0A366FDU7_9HYPH</name>
<keyword evidence="3" id="KW-1185">Reference proteome</keyword>
<sequence length="140" mass="15787">MNPKLWQWDWLGWQVFAPITLPIVISAAVVSLWQMGPSSFPIEWDIVFDDVSPWALSFYCFTLICVTMHDFWPRLPSHPVLGTGLIAAAVSVAVYASFIVIWRHDPKFRVGTNLWQMTFILLGGVVFLCHLAVANGKKAP</sequence>